<feature type="transmembrane region" description="Helical" evidence="1">
    <location>
        <begin position="84"/>
        <end position="104"/>
    </location>
</feature>
<evidence type="ECO:0000313" key="2">
    <source>
        <dbReference type="EMBL" id="PRY84548.1"/>
    </source>
</evidence>
<feature type="transmembrane region" description="Helical" evidence="1">
    <location>
        <begin position="53"/>
        <end position="77"/>
    </location>
</feature>
<keyword evidence="1" id="KW-1133">Transmembrane helix</keyword>
<name>A0A2T0WCW5_9BACT</name>
<keyword evidence="3" id="KW-1185">Reference proteome</keyword>
<evidence type="ECO:0000313" key="3">
    <source>
        <dbReference type="Proteomes" id="UP000238157"/>
    </source>
</evidence>
<accession>A0A2T0WCW5</accession>
<comment type="caution">
    <text evidence="2">The sequence shown here is derived from an EMBL/GenBank/DDBJ whole genome shotgun (WGS) entry which is preliminary data.</text>
</comment>
<dbReference type="EMBL" id="PVTR01000019">
    <property type="protein sequence ID" value="PRY84548.1"/>
    <property type="molecule type" value="Genomic_DNA"/>
</dbReference>
<gene>
    <name evidence="2" type="ORF">CLW00_1199</name>
</gene>
<evidence type="ECO:0000256" key="1">
    <source>
        <dbReference type="SAM" id="Phobius"/>
    </source>
</evidence>
<dbReference type="AlphaFoldDB" id="A0A2T0WCW5"/>
<dbReference type="Proteomes" id="UP000238157">
    <property type="component" value="Unassembled WGS sequence"/>
</dbReference>
<reference evidence="2 3" key="1">
    <citation type="submission" date="2018-03" db="EMBL/GenBank/DDBJ databases">
        <title>Genomic Encyclopedia of Archaeal and Bacterial Type Strains, Phase II (KMG-II): from individual species to whole genera.</title>
        <authorList>
            <person name="Goeker M."/>
        </authorList>
    </citation>
    <scope>NUCLEOTIDE SEQUENCE [LARGE SCALE GENOMIC DNA]</scope>
    <source>
        <strain evidence="2 3">DSM 27929</strain>
    </source>
</reference>
<sequence>MNSFFIKFAALVSSGIFAYSYMREWLGAKWLGEEIVLLPNKDETPYFHNSEELYLNVILIFGLLFTVIFAASVYFTVKKKEKMVMLCFVVSMLSIFVVMVNGAIK</sequence>
<dbReference type="OrthoDB" id="839167at2"/>
<organism evidence="2 3">
    <name type="scientific">Mongoliibacter ruber</name>
    <dbReference type="NCBI Taxonomy" id="1750599"/>
    <lineage>
        <taxon>Bacteria</taxon>
        <taxon>Pseudomonadati</taxon>
        <taxon>Bacteroidota</taxon>
        <taxon>Cytophagia</taxon>
        <taxon>Cytophagales</taxon>
        <taxon>Cyclobacteriaceae</taxon>
        <taxon>Mongoliibacter</taxon>
    </lineage>
</organism>
<proteinExistence type="predicted"/>
<dbReference type="RefSeq" id="WP_106135499.1">
    <property type="nucleotide sequence ID" value="NZ_PVTR01000019.1"/>
</dbReference>
<keyword evidence="1" id="KW-0472">Membrane</keyword>
<keyword evidence="1" id="KW-0812">Transmembrane</keyword>
<protein>
    <submittedName>
        <fullName evidence="2">Uncharacterized protein</fullName>
    </submittedName>
</protein>